<dbReference type="RefSeq" id="WP_176953773.1">
    <property type="nucleotide sequence ID" value="NZ_FNFF01000005.1"/>
</dbReference>
<keyword evidence="3" id="KW-1185">Reference proteome</keyword>
<name>A0A1G8ZR19_9ACTN</name>
<keyword evidence="1" id="KW-1133">Transmembrane helix</keyword>
<accession>A0A1G8ZR19</accession>
<keyword evidence="1" id="KW-0472">Membrane</keyword>
<gene>
    <name evidence="2" type="ORF">SAMN05421806_105141</name>
</gene>
<dbReference type="STRING" id="417292.SAMN05421806_105141"/>
<sequence length="101" mass="10463">MAGLLAYALLSAGFAAVLGLCALLARHVRRRGTGGAGVAAAMAAYDEAFRVTAYEAHQGITAQAEGARRRSCARTTWAIGRHPRIALAPSRPPRTAPHAAA</sequence>
<dbReference type="EMBL" id="FNFF01000005">
    <property type="protein sequence ID" value="SDK17497.1"/>
    <property type="molecule type" value="Genomic_DNA"/>
</dbReference>
<dbReference type="Proteomes" id="UP000199155">
    <property type="component" value="Unassembled WGS sequence"/>
</dbReference>
<protein>
    <submittedName>
        <fullName evidence="2">Uncharacterized protein</fullName>
    </submittedName>
</protein>
<reference evidence="2 3" key="1">
    <citation type="submission" date="2016-10" db="EMBL/GenBank/DDBJ databases">
        <authorList>
            <person name="de Groot N.N."/>
        </authorList>
    </citation>
    <scope>NUCLEOTIDE SEQUENCE [LARGE SCALE GENOMIC DNA]</scope>
    <source>
        <strain evidence="2 3">CGMCC 4.5727</strain>
    </source>
</reference>
<dbReference type="AlphaFoldDB" id="A0A1G8ZR19"/>
<keyword evidence="1" id="KW-0812">Transmembrane</keyword>
<evidence type="ECO:0000256" key="1">
    <source>
        <dbReference type="SAM" id="Phobius"/>
    </source>
</evidence>
<proteinExistence type="predicted"/>
<organism evidence="2 3">
    <name type="scientific">Streptomyces indicus</name>
    <dbReference type="NCBI Taxonomy" id="417292"/>
    <lineage>
        <taxon>Bacteria</taxon>
        <taxon>Bacillati</taxon>
        <taxon>Actinomycetota</taxon>
        <taxon>Actinomycetes</taxon>
        <taxon>Kitasatosporales</taxon>
        <taxon>Streptomycetaceae</taxon>
        <taxon>Streptomyces</taxon>
    </lineage>
</organism>
<evidence type="ECO:0000313" key="3">
    <source>
        <dbReference type="Proteomes" id="UP000199155"/>
    </source>
</evidence>
<feature type="transmembrane region" description="Helical" evidence="1">
    <location>
        <begin position="6"/>
        <end position="25"/>
    </location>
</feature>
<evidence type="ECO:0000313" key="2">
    <source>
        <dbReference type="EMBL" id="SDK17497.1"/>
    </source>
</evidence>